<dbReference type="EMBL" id="CP065601">
    <property type="protein sequence ID" value="QPQ93026.1"/>
    <property type="molecule type" value="Genomic_DNA"/>
</dbReference>
<keyword evidence="3" id="KW-0597">Phosphoprotein</keyword>
<dbReference type="InterPro" id="IPR045851">
    <property type="entry name" value="AMP-bd_C_sf"/>
</dbReference>
<dbReference type="InterPro" id="IPR041464">
    <property type="entry name" value="TubC_N"/>
</dbReference>
<dbReference type="InterPro" id="IPR023213">
    <property type="entry name" value="CAT-like_dom_sf"/>
</dbReference>
<comment type="cofactor">
    <cofactor evidence="1">
        <name>pantetheine 4'-phosphate</name>
        <dbReference type="ChEBI" id="CHEBI:47942"/>
    </cofactor>
</comment>
<gene>
    <name evidence="5" type="ORF">I6H06_11975</name>
</gene>
<dbReference type="Gene3D" id="3.30.559.10">
    <property type="entry name" value="Chloramphenicol acetyltransferase-like domain"/>
    <property type="match status" value="2"/>
</dbReference>
<dbReference type="SUPFAM" id="SSF52777">
    <property type="entry name" value="CoA-dependent acyltransferases"/>
    <property type="match status" value="4"/>
</dbReference>
<dbReference type="InterPro" id="IPR010060">
    <property type="entry name" value="NRPS_synth"/>
</dbReference>
<dbReference type="SUPFAM" id="SSF47336">
    <property type="entry name" value="ACP-like"/>
    <property type="match status" value="1"/>
</dbReference>
<dbReference type="PROSITE" id="PS50075">
    <property type="entry name" value="CARRIER"/>
    <property type="match status" value="1"/>
</dbReference>
<dbReference type="FunFam" id="1.10.1200.10:FF:000005">
    <property type="entry name" value="Nonribosomal peptide synthetase 1"/>
    <property type="match status" value="1"/>
</dbReference>
<dbReference type="CDD" id="cd19531">
    <property type="entry name" value="LCL_NRPS-like"/>
    <property type="match status" value="1"/>
</dbReference>
<evidence type="ECO:0000259" key="4">
    <source>
        <dbReference type="PROSITE" id="PS50075"/>
    </source>
</evidence>
<sequence>MSSIAFINELAGRGIELWAQDGKLQYKAPKGAVTPALLDQLKAGKAALVALLEQFAGTAGTYALSFAQQSLWSLHQLNPDSAAYNVTYATRLVDDVDVAALRRCVDYLIARHPVLRTAYRLIDGEPRQQIGTDARAQFTIDRVFAADEGAIRRWVDEESNRPFDLTQSPIRLKLLRNEHDGADAIRTVLLLNVHHIAADFWSLEILLGELQALYRLARLGEPLKLPALPVQYKDCVEHERRRLDAGEGEALAAFWRRELQHGFPVLNLATDRIRPPRKTERGRVFDHPLGAALSARVRDTAKRLRVTPYMLLLAVYQLQLHLHTGQTRLMIGAPTAGRNAPGSENVVGHFVNTVVLACELRADEPFDDLLRRTREMMLRVLDHQDFPFPKLVDDQRPPRDPSRSPIYQVMYNWNQARGDFAASGAADVALYRERLAASSTGTRGATHDLTLNVQDLGDAYLCAWTFNTDLFEEATIARFASQYAYLVEQVVNDAQRPLHGYRLAAAEAVRERLAAACARRPAPAGPAEPVEASRAVWRFDEREILHGEVAGAVGALAARFEALGIGAGQGVALQLPAIAERAAALLAIRAVGARLAASAEQADAVCRGRDDGWAGWEPGAIEIARTGRAAARDGAGEPGAAVDPLLDEIGAWLRLDADATVLIVRGAHAVLAAAALAKVVLTGGLARLSGRAGLDRLAAREAALAKPAYAELGRLLAHAPSVLLPTLLLRQADALGLARARALLAYGDHPHPLARLVDAGRAPALAHFVPLCGADLPAAWCAFVPGAHGWRLADPAHPARVAVVLGASGHFADDRQAGTLHFFDGTRAGASSPSGDAPPDGTGVATGLAVSCRDGEIWCADPSARVAGHRAAPVAIGELERAISRVDGIADVVCVSLDDGASARLAAYLVAHDAGSDGPALEHAVRAALKQALPDAMHPDAYALIESLPLDAGGALDATGLPSPAANPAASRAAASELERRLAAIWAEVLGQPSVGADDDFFALGGDSILAAVIVSRAALDGMYLKPQDIFRHTTVSGLATAVRQTPGLEVDQGPVRGEAALAPAARWFAERVEVDRSHFNQALLIALTEAPDPVIMNEAIRIVARHHDILRSRFVSRDGALHHLFEADEALQDARFAVVRCVDGDGRHSERAWGDAIDAAQRGLDIESGRLMALRWLESTDLSSSRLLVVVHHLAIDGVSWSILMQDLADVYLRLRAREAAALPLKTTSAKTWIEQWHALAQGDALDEDRRFWRGIKTQVHDTLAGAKRIALMRHGLTTIVQHAYQEASLSCTITLDAELTHAFRTVAPRAYGTDANDLLVAALHAGFRAWSGCDALFVDLEGHGRDALGDAVDLSRSIGWFTSIYPVLIDAPFAADDPAALIKAVKARLREIPRKGASYGVLRYLDARTPEDDALAAFPAAPVLFTYLGQLEQLAGQSPLYGGAPEPAPGIRSPRQRRTHLLDMVAYVSRGRLTIESSFFGVPGVDESIGCLMSRVEEALTTLIRHCSADGAGGLTPDDVPHLDVDQDDLDALLDEIDALDR</sequence>
<dbReference type="InterPro" id="IPR036736">
    <property type="entry name" value="ACP-like_sf"/>
</dbReference>
<feature type="domain" description="Carrier" evidence="4">
    <location>
        <begin position="973"/>
        <end position="1047"/>
    </location>
</feature>
<dbReference type="GeneID" id="45698514"/>
<dbReference type="Pfam" id="PF13193">
    <property type="entry name" value="AMP-binding_C"/>
    <property type="match status" value="1"/>
</dbReference>
<dbReference type="InterPro" id="IPR001242">
    <property type="entry name" value="Condensation_dom"/>
</dbReference>
<accession>A0AAQ0BUI7</accession>
<dbReference type="Gene3D" id="3.30.559.30">
    <property type="entry name" value="Nonribosomal peptide synthetase, condensation domain"/>
    <property type="match status" value="2"/>
</dbReference>
<dbReference type="InterPro" id="IPR025110">
    <property type="entry name" value="AMP-bd_C"/>
</dbReference>
<dbReference type="Pfam" id="PF00550">
    <property type="entry name" value="PP-binding"/>
    <property type="match status" value="1"/>
</dbReference>
<dbReference type="Pfam" id="PF18563">
    <property type="entry name" value="TubC_N"/>
    <property type="match status" value="1"/>
</dbReference>
<protein>
    <recommendedName>
        <fullName evidence="4">Carrier domain-containing protein</fullName>
    </recommendedName>
</protein>
<dbReference type="Proteomes" id="UP000594892">
    <property type="component" value="Chromosome 2"/>
</dbReference>
<evidence type="ECO:0000256" key="1">
    <source>
        <dbReference type="ARBA" id="ARBA00001957"/>
    </source>
</evidence>
<dbReference type="GO" id="GO:0003824">
    <property type="term" value="F:catalytic activity"/>
    <property type="evidence" value="ECO:0007669"/>
    <property type="project" value="InterPro"/>
</dbReference>
<reference evidence="5 6" key="1">
    <citation type="submission" date="2020-12" db="EMBL/GenBank/DDBJ databases">
        <title>FDA dAtabase for Regulatory Grade micrObial Sequences (FDA-ARGOS): Supporting development and validation of Infectious Disease Dx tests.</title>
        <authorList>
            <person name="Minogue T."/>
            <person name="Wolcott M."/>
            <person name="Wasieloski L."/>
            <person name="Aguilar W."/>
            <person name="Moore D."/>
            <person name="Jaissle J."/>
            <person name="Tallon L."/>
            <person name="Sadzewicz L."/>
            <person name="Zhao X."/>
            <person name="Boylan J."/>
            <person name="Ott S."/>
            <person name="Bowen H."/>
            <person name="Vavikolanu K."/>
            <person name="Mehta A."/>
            <person name="Aluvathingal J."/>
            <person name="Nadendla S."/>
            <person name="Yan Y."/>
            <person name="Sichtig H."/>
        </authorList>
    </citation>
    <scope>NUCLEOTIDE SEQUENCE [LARGE SCALE GENOMIC DNA]</scope>
    <source>
        <strain evidence="5 6">FDAARGOS_949</strain>
    </source>
</reference>
<proteinExistence type="predicted"/>
<dbReference type="InterPro" id="IPR009081">
    <property type="entry name" value="PP-bd_ACP"/>
</dbReference>
<keyword evidence="2" id="KW-0596">Phosphopantetheine</keyword>
<evidence type="ECO:0000256" key="3">
    <source>
        <dbReference type="ARBA" id="ARBA00022553"/>
    </source>
</evidence>
<dbReference type="PANTHER" id="PTHR45398">
    <property type="match status" value="1"/>
</dbReference>
<evidence type="ECO:0000313" key="5">
    <source>
        <dbReference type="EMBL" id="QPQ93026.1"/>
    </source>
</evidence>
<dbReference type="InterPro" id="IPR020806">
    <property type="entry name" value="PKS_PP-bd"/>
</dbReference>
<dbReference type="SUPFAM" id="SSF56801">
    <property type="entry name" value="Acetyl-CoA synthetase-like"/>
    <property type="match status" value="2"/>
</dbReference>
<dbReference type="NCBIfam" id="TIGR01720">
    <property type="entry name" value="NRPS-para261"/>
    <property type="match status" value="1"/>
</dbReference>
<dbReference type="Gene3D" id="1.10.1200.10">
    <property type="entry name" value="ACP-like"/>
    <property type="match status" value="1"/>
</dbReference>
<organism evidence="5 6">
    <name type="scientific">Burkholderia glumae</name>
    <name type="common">Pseudomonas glumae</name>
    <dbReference type="NCBI Taxonomy" id="337"/>
    <lineage>
        <taxon>Bacteria</taxon>
        <taxon>Pseudomonadati</taxon>
        <taxon>Pseudomonadota</taxon>
        <taxon>Betaproteobacteria</taxon>
        <taxon>Burkholderiales</taxon>
        <taxon>Burkholderiaceae</taxon>
        <taxon>Burkholderia</taxon>
    </lineage>
</organism>
<evidence type="ECO:0000256" key="2">
    <source>
        <dbReference type="ARBA" id="ARBA00022450"/>
    </source>
</evidence>
<dbReference type="RefSeq" id="WP_015876274.1">
    <property type="nucleotide sequence ID" value="NZ_CP033641.1"/>
</dbReference>
<dbReference type="SMART" id="SM00823">
    <property type="entry name" value="PKS_PP"/>
    <property type="match status" value="1"/>
</dbReference>
<dbReference type="GO" id="GO:0031177">
    <property type="term" value="F:phosphopantetheine binding"/>
    <property type="evidence" value="ECO:0007669"/>
    <property type="project" value="InterPro"/>
</dbReference>
<dbReference type="InterPro" id="IPR044894">
    <property type="entry name" value="TubC_N_sf"/>
</dbReference>
<dbReference type="Gene3D" id="1.10.10.1830">
    <property type="entry name" value="Non-ribosomal peptide synthase, adenylation domain"/>
    <property type="match status" value="1"/>
</dbReference>
<dbReference type="Pfam" id="PF00668">
    <property type="entry name" value="Condensation"/>
    <property type="match status" value="2"/>
</dbReference>
<evidence type="ECO:0000313" key="6">
    <source>
        <dbReference type="Proteomes" id="UP000594892"/>
    </source>
</evidence>
<dbReference type="PANTHER" id="PTHR45398:SF1">
    <property type="entry name" value="ENZYME, PUTATIVE (JCVI)-RELATED"/>
    <property type="match status" value="1"/>
</dbReference>
<dbReference type="Gene3D" id="3.30.300.30">
    <property type="match status" value="1"/>
</dbReference>
<name>A0AAQ0BUI7_BURGL</name>